<comment type="similarity">
    <text evidence="2">Belongs to the FAM3 family.</text>
</comment>
<dbReference type="EMBL" id="CAJNOE010001331">
    <property type="protein sequence ID" value="CAF1413335.1"/>
    <property type="molecule type" value="Genomic_DNA"/>
</dbReference>
<dbReference type="PROSITE" id="PS52031">
    <property type="entry name" value="GG_LECTIN"/>
    <property type="match status" value="2"/>
</dbReference>
<dbReference type="Pfam" id="PF15711">
    <property type="entry name" value="ILEI"/>
    <property type="match status" value="4"/>
</dbReference>
<keyword evidence="4" id="KW-0732">Signal</keyword>
<dbReference type="PANTHER" id="PTHR14592">
    <property type="entry name" value="UNCHARACTERIZED FAM3"/>
    <property type="match status" value="1"/>
</dbReference>
<protein>
    <recommendedName>
        <fullName evidence="6">ILEI/PANDER domain-containing protein</fullName>
    </recommendedName>
</protein>
<evidence type="ECO:0000313" key="7">
    <source>
        <dbReference type="EMBL" id="CAF1413335.1"/>
    </source>
</evidence>
<feature type="domain" description="ILEI/PANDER" evidence="6">
    <location>
        <begin position="141"/>
        <end position="211"/>
    </location>
</feature>
<sequence>MTYGLKEASLSILEKYGSQLIKIIKFRDSFVMIGQKGLARGKAIETHQPKSNRDFATAAHISGCAKFPLGQITPLSFPSSEINKEGKIAVGTSIKNCGLIEMCKENEFAVHVYTGKDKDDEPKICVDGKYVMAKGINDAGRGINIVVVSNGKEVIRTGHFDTWQEDSTNLEIFLENLEDNVILIAVTFDEASTNLRNFTRTVLQGIGKTFFLRTLKLNLNDGDIIILASFDEMTYGLKEASLSILEKYGSQLIKIIKFRDSFVMIGQKGLARGKAIETHQPKSNRDFATAAHISGCAKFPLGQITPLSFPSSEINKEGKIAVGTSIKNCGLIEMCKENEFAVHVYTGKDKDDEPKICVDGKYVMAKGINDAGRGINIVVVSNGKEVIRTGHFDTWQEDSTNLEIFLENLEDNVILIAVTFDEASTK</sequence>
<comment type="subcellular location">
    <subcellularLocation>
        <location evidence="1">Secreted</location>
    </subcellularLocation>
</comment>
<proteinExistence type="inferred from homology"/>
<reference evidence="7" key="1">
    <citation type="submission" date="2021-02" db="EMBL/GenBank/DDBJ databases">
        <authorList>
            <person name="Nowell W R."/>
        </authorList>
    </citation>
    <scope>NUCLEOTIDE SEQUENCE</scope>
</reference>
<feature type="domain" description="ILEI/PANDER" evidence="6">
    <location>
        <begin position="373"/>
        <end position="426"/>
    </location>
</feature>
<name>A0A815LSG7_9BILA</name>
<evidence type="ECO:0000256" key="3">
    <source>
        <dbReference type="ARBA" id="ARBA00022525"/>
    </source>
</evidence>
<feature type="domain" description="ILEI/PANDER" evidence="6">
    <location>
        <begin position="213"/>
        <end position="269"/>
    </location>
</feature>
<keyword evidence="5" id="KW-1015">Disulfide bond</keyword>
<evidence type="ECO:0000259" key="6">
    <source>
        <dbReference type="Pfam" id="PF15711"/>
    </source>
</evidence>
<organism evidence="7 8">
    <name type="scientific">Adineta steineri</name>
    <dbReference type="NCBI Taxonomy" id="433720"/>
    <lineage>
        <taxon>Eukaryota</taxon>
        <taxon>Metazoa</taxon>
        <taxon>Spiralia</taxon>
        <taxon>Gnathifera</taxon>
        <taxon>Rotifera</taxon>
        <taxon>Eurotatoria</taxon>
        <taxon>Bdelloidea</taxon>
        <taxon>Adinetida</taxon>
        <taxon>Adinetidae</taxon>
        <taxon>Adineta</taxon>
    </lineage>
</organism>
<comment type="caution">
    <text evidence="7">The sequence shown here is derived from an EMBL/GenBank/DDBJ whole genome shotgun (WGS) entry which is preliminary data.</text>
</comment>
<dbReference type="Proteomes" id="UP000663860">
    <property type="component" value="Unassembled WGS sequence"/>
</dbReference>
<accession>A0A815LSG7</accession>
<dbReference type="GO" id="GO:0005576">
    <property type="term" value="C:extracellular region"/>
    <property type="evidence" value="ECO:0007669"/>
    <property type="project" value="UniProtKB-SubCell"/>
</dbReference>
<dbReference type="InterPro" id="IPR039220">
    <property type="entry name" value="FAM3"/>
</dbReference>
<gene>
    <name evidence="7" type="ORF">IZO911_LOCUS40207</name>
</gene>
<dbReference type="AlphaFoldDB" id="A0A815LSG7"/>
<feature type="domain" description="ILEI/PANDER" evidence="6">
    <location>
        <begin position="4"/>
        <end position="37"/>
    </location>
</feature>
<evidence type="ECO:0000313" key="8">
    <source>
        <dbReference type="Proteomes" id="UP000663860"/>
    </source>
</evidence>
<evidence type="ECO:0000256" key="5">
    <source>
        <dbReference type="ARBA" id="ARBA00023157"/>
    </source>
</evidence>
<evidence type="ECO:0000256" key="1">
    <source>
        <dbReference type="ARBA" id="ARBA00004613"/>
    </source>
</evidence>
<evidence type="ECO:0000256" key="2">
    <source>
        <dbReference type="ARBA" id="ARBA00010905"/>
    </source>
</evidence>
<dbReference type="InterPro" id="IPR039477">
    <property type="entry name" value="ILEI/PANDER_dom"/>
</dbReference>
<keyword evidence="3" id="KW-0964">Secreted</keyword>
<evidence type="ECO:0000256" key="4">
    <source>
        <dbReference type="ARBA" id="ARBA00022729"/>
    </source>
</evidence>